<evidence type="ECO:0000313" key="1">
    <source>
        <dbReference type="EMBL" id="KAI0042505.1"/>
    </source>
</evidence>
<name>A0ACB8RF24_9AGAM</name>
<reference evidence="1" key="2">
    <citation type="journal article" date="2022" name="New Phytol.">
        <title>Evolutionary transition to the ectomycorrhizal habit in the genomes of a hyperdiverse lineage of mushroom-forming fungi.</title>
        <authorList>
            <person name="Looney B."/>
            <person name="Miyauchi S."/>
            <person name="Morin E."/>
            <person name="Drula E."/>
            <person name="Courty P.E."/>
            <person name="Kohler A."/>
            <person name="Kuo A."/>
            <person name="LaButti K."/>
            <person name="Pangilinan J."/>
            <person name="Lipzen A."/>
            <person name="Riley R."/>
            <person name="Andreopoulos W."/>
            <person name="He G."/>
            <person name="Johnson J."/>
            <person name="Nolan M."/>
            <person name="Tritt A."/>
            <person name="Barry K.W."/>
            <person name="Grigoriev I.V."/>
            <person name="Nagy L.G."/>
            <person name="Hibbett D."/>
            <person name="Henrissat B."/>
            <person name="Matheny P.B."/>
            <person name="Labbe J."/>
            <person name="Martin F.M."/>
        </authorList>
    </citation>
    <scope>NUCLEOTIDE SEQUENCE</scope>
    <source>
        <strain evidence="1">FP105234-sp</strain>
    </source>
</reference>
<protein>
    <submittedName>
        <fullName evidence="1">Uncharacterized protein</fullName>
    </submittedName>
</protein>
<sequence>MAYVPTTAPWVRFTWVCRRWRHIMLASPMFWCNFVLPLPPKWAHAMLARSQHLPLSISCSSRDSRYPKHSPAWLLPFDTLERVRSIHLFDLMGPVTFYCRLLSTPAPILEVATFSRVPNYLPRERDTLFANSAPRLRHLDICYARILPLLSFSPNLAHVNISDVPEPPQSVPEFVAALNRLSRIETLMLENCLHPFAAPHAPSSSQIANLPPLECLQIAGTVLECIGFLYHVQAPDAGSLHVTAVADWGVDDFAGLIPFFAPARGYTTDPFRTIQISSECAGHLIIFAHHNDVHADYSTWNRIFNFGWDSGDSVCGFLRTLCAETGVRNWRSLSIQVDCSDTMQVVSPVEDWADMLGAATELRTLHAASDAGAALCPVFSATVEHGTYGRTPAGTLVWPQLHILELDSVDFSYRYEARDGISWADCTGMRVDDVLLRELEHRQQRGAALDELHLRRCTVDSQWLRKVEGVVGSVFVEIDDEIVDGETFGVIL</sequence>
<comment type="caution">
    <text evidence="1">The sequence shown here is derived from an EMBL/GenBank/DDBJ whole genome shotgun (WGS) entry which is preliminary data.</text>
</comment>
<keyword evidence="2" id="KW-1185">Reference proteome</keyword>
<proteinExistence type="predicted"/>
<organism evidence="1 2">
    <name type="scientific">Auriscalpium vulgare</name>
    <dbReference type="NCBI Taxonomy" id="40419"/>
    <lineage>
        <taxon>Eukaryota</taxon>
        <taxon>Fungi</taxon>
        <taxon>Dikarya</taxon>
        <taxon>Basidiomycota</taxon>
        <taxon>Agaricomycotina</taxon>
        <taxon>Agaricomycetes</taxon>
        <taxon>Russulales</taxon>
        <taxon>Auriscalpiaceae</taxon>
        <taxon>Auriscalpium</taxon>
    </lineage>
</organism>
<reference evidence="1" key="1">
    <citation type="submission" date="2021-02" db="EMBL/GenBank/DDBJ databases">
        <authorList>
            <consortium name="DOE Joint Genome Institute"/>
            <person name="Ahrendt S."/>
            <person name="Looney B.P."/>
            <person name="Miyauchi S."/>
            <person name="Morin E."/>
            <person name="Drula E."/>
            <person name="Courty P.E."/>
            <person name="Chicoki N."/>
            <person name="Fauchery L."/>
            <person name="Kohler A."/>
            <person name="Kuo A."/>
            <person name="Labutti K."/>
            <person name="Pangilinan J."/>
            <person name="Lipzen A."/>
            <person name="Riley R."/>
            <person name="Andreopoulos W."/>
            <person name="He G."/>
            <person name="Johnson J."/>
            <person name="Barry K.W."/>
            <person name="Grigoriev I.V."/>
            <person name="Nagy L."/>
            <person name="Hibbett D."/>
            <person name="Henrissat B."/>
            <person name="Matheny P.B."/>
            <person name="Labbe J."/>
            <person name="Martin F."/>
        </authorList>
    </citation>
    <scope>NUCLEOTIDE SEQUENCE</scope>
    <source>
        <strain evidence="1">FP105234-sp</strain>
    </source>
</reference>
<accession>A0ACB8RF24</accession>
<gene>
    <name evidence="1" type="ORF">FA95DRAFT_1610152</name>
</gene>
<evidence type="ECO:0000313" key="2">
    <source>
        <dbReference type="Proteomes" id="UP000814033"/>
    </source>
</evidence>
<dbReference type="EMBL" id="MU276063">
    <property type="protein sequence ID" value="KAI0042505.1"/>
    <property type="molecule type" value="Genomic_DNA"/>
</dbReference>
<dbReference type="Proteomes" id="UP000814033">
    <property type="component" value="Unassembled WGS sequence"/>
</dbReference>